<sequence length="223" mass="24380">MDRYTADLFLEVRTSMSYISPSSTSKGSTRRFDLTTRVQTRSHNQQLVDCVQQLLLLHKLLTATSNFSAASLLFFIGFYNRYDDVTVAATIFFNRYDDVTVVESRFLSISNADVIVAARSFFLLGTHGGLDQGSKVARWSSDPDHAVEVESGASCRMAGASTFSDPFSLVSPRFESRSVRLGPAGPGGGPVGRVLAMVAGAGRVIAKTSRWSRRRAHEEGRAV</sequence>
<keyword evidence="2" id="KW-1185">Reference proteome</keyword>
<protein>
    <submittedName>
        <fullName evidence="1">Curculin-like lectin family protein</fullName>
    </submittedName>
</protein>
<name>A0A2Z7D283_9LAMI</name>
<evidence type="ECO:0000313" key="1">
    <source>
        <dbReference type="EMBL" id="KZV52797.1"/>
    </source>
</evidence>
<evidence type="ECO:0000313" key="2">
    <source>
        <dbReference type="Proteomes" id="UP000250235"/>
    </source>
</evidence>
<organism evidence="1 2">
    <name type="scientific">Dorcoceras hygrometricum</name>
    <dbReference type="NCBI Taxonomy" id="472368"/>
    <lineage>
        <taxon>Eukaryota</taxon>
        <taxon>Viridiplantae</taxon>
        <taxon>Streptophyta</taxon>
        <taxon>Embryophyta</taxon>
        <taxon>Tracheophyta</taxon>
        <taxon>Spermatophyta</taxon>
        <taxon>Magnoliopsida</taxon>
        <taxon>eudicotyledons</taxon>
        <taxon>Gunneridae</taxon>
        <taxon>Pentapetalae</taxon>
        <taxon>asterids</taxon>
        <taxon>lamiids</taxon>
        <taxon>Lamiales</taxon>
        <taxon>Gesneriaceae</taxon>
        <taxon>Didymocarpoideae</taxon>
        <taxon>Trichosporeae</taxon>
        <taxon>Loxocarpinae</taxon>
        <taxon>Dorcoceras</taxon>
    </lineage>
</organism>
<keyword evidence="1" id="KW-0430">Lectin</keyword>
<reference evidence="1 2" key="1">
    <citation type="journal article" date="2015" name="Proc. Natl. Acad. Sci. U.S.A.">
        <title>The resurrection genome of Boea hygrometrica: A blueprint for survival of dehydration.</title>
        <authorList>
            <person name="Xiao L."/>
            <person name="Yang G."/>
            <person name="Zhang L."/>
            <person name="Yang X."/>
            <person name="Zhao S."/>
            <person name="Ji Z."/>
            <person name="Zhou Q."/>
            <person name="Hu M."/>
            <person name="Wang Y."/>
            <person name="Chen M."/>
            <person name="Xu Y."/>
            <person name="Jin H."/>
            <person name="Xiao X."/>
            <person name="Hu G."/>
            <person name="Bao F."/>
            <person name="Hu Y."/>
            <person name="Wan P."/>
            <person name="Li L."/>
            <person name="Deng X."/>
            <person name="Kuang T."/>
            <person name="Xiang C."/>
            <person name="Zhu J.K."/>
            <person name="Oliver M.J."/>
            <person name="He Y."/>
        </authorList>
    </citation>
    <scope>NUCLEOTIDE SEQUENCE [LARGE SCALE GENOMIC DNA]</scope>
    <source>
        <strain evidence="2">cv. XS01</strain>
    </source>
</reference>
<dbReference type="Proteomes" id="UP000250235">
    <property type="component" value="Unassembled WGS sequence"/>
</dbReference>
<accession>A0A2Z7D283</accession>
<gene>
    <name evidence="1" type="ORF">F511_33249</name>
</gene>
<proteinExistence type="predicted"/>
<dbReference type="GO" id="GO:0030246">
    <property type="term" value="F:carbohydrate binding"/>
    <property type="evidence" value="ECO:0007669"/>
    <property type="project" value="UniProtKB-KW"/>
</dbReference>
<dbReference type="EMBL" id="KQ990658">
    <property type="protein sequence ID" value="KZV52797.1"/>
    <property type="molecule type" value="Genomic_DNA"/>
</dbReference>
<dbReference type="AlphaFoldDB" id="A0A2Z7D283"/>